<keyword evidence="4 7" id="KW-0812">Transmembrane</keyword>
<feature type="transmembrane region" description="Helical" evidence="7">
    <location>
        <begin position="236"/>
        <end position="256"/>
    </location>
</feature>
<feature type="transmembrane region" description="Helical" evidence="7">
    <location>
        <begin position="160"/>
        <end position="179"/>
    </location>
</feature>
<dbReference type="Pfam" id="PF16913">
    <property type="entry name" value="PUNUT"/>
    <property type="match status" value="1"/>
</dbReference>
<sequence>MAEAIPDESLTTPNAFSKYKKWLEVGIHAFIVLASQSVATILGKLYYDKGGNSSWLVSLTETIGFPILLIPMILNWTPKLDSEEEGNYNCVNNSSSSSSMIMAKLLIYVFLGFLVGGGCSLYSIGLLYLPASTFSLISSSQLAFNVLFSLFMRLEKITPLVANSIVLVTLSSLLLALQPDDESSTNKTSSSAHDHHHNYAIGFVCTLIASAGFGLLFSTTDLMFRKVLKRNTLREIMDVIVCQSFFATCLILIGLLASKEWRNLKTEMHNFELGKLTYVMILFWISVCWQLYTYSLLGLIMKLSAVFANVISTLGAPLIPIMSVIIFNDKMSGVKAISIVLAIWGFSSYAYQQYLDELKHKADQVLKKCNGASEV</sequence>
<name>A0ABS8VPX0_DATST</name>
<evidence type="ECO:0000256" key="5">
    <source>
        <dbReference type="ARBA" id="ARBA00022989"/>
    </source>
</evidence>
<comment type="similarity">
    <text evidence="2 7">Belongs to the purine permeases (TC 2.A.7.14) family.</text>
</comment>
<dbReference type="SUPFAM" id="SSF103481">
    <property type="entry name" value="Multidrug resistance efflux transporter EmrE"/>
    <property type="match status" value="2"/>
</dbReference>
<feature type="transmembrane region" description="Helical" evidence="7">
    <location>
        <begin position="105"/>
        <end position="128"/>
    </location>
</feature>
<protein>
    <recommendedName>
        <fullName evidence="7">Probable purine permease</fullName>
    </recommendedName>
</protein>
<feature type="transmembrane region" description="Helical" evidence="7">
    <location>
        <begin position="53"/>
        <end position="74"/>
    </location>
</feature>
<evidence type="ECO:0000313" key="8">
    <source>
        <dbReference type="EMBL" id="MCE0482367.1"/>
    </source>
</evidence>
<evidence type="ECO:0000256" key="7">
    <source>
        <dbReference type="RuleBase" id="RU368015"/>
    </source>
</evidence>
<feature type="transmembrane region" description="Helical" evidence="7">
    <location>
        <begin position="306"/>
        <end position="327"/>
    </location>
</feature>
<evidence type="ECO:0000313" key="9">
    <source>
        <dbReference type="Proteomes" id="UP000823775"/>
    </source>
</evidence>
<gene>
    <name evidence="8" type="ORF">HAX54_041055</name>
</gene>
<dbReference type="EMBL" id="JACEIK010005888">
    <property type="protein sequence ID" value="MCE0482367.1"/>
    <property type="molecule type" value="Genomic_DNA"/>
</dbReference>
<evidence type="ECO:0000256" key="1">
    <source>
        <dbReference type="ARBA" id="ARBA00004141"/>
    </source>
</evidence>
<proteinExistence type="inferred from homology"/>
<evidence type="ECO:0000256" key="2">
    <source>
        <dbReference type="ARBA" id="ARBA00006213"/>
    </source>
</evidence>
<keyword evidence="5 7" id="KW-1133">Transmembrane helix</keyword>
<keyword evidence="6 7" id="KW-0472">Membrane</keyword>
<feature type="transmembrane region" description="Helical" evidence="7">
    <location>
        <begin position="276"/>
        <end position="294"/>
    </location>
</feature>
<feature type="transmembrane region" description="Helical" evidence="7">
    <location>
        <begin position="25"/>
        <end position="47"/>
    </location>
</feature>
<evidence type="ECO:0000256" key="6">
    <source>
        <dbReference type="ARBA" id="ARBA00023136"/>
    </source>
</evidence>
<dbReference type="PANTHER" id="PTHR31376:SF37">
    <property type="entry name" value="PURINE PERMEASE-RELATED"/>
    <property type="match status" value="1"/>
</dbReference>
<feature type="transmembrane region" description="Helical" evidence="7">
    <location>
        <begin position="333"/>
        <end position="351"/>
    </location>
</feature>
<comment type="caution">
    <text evidence="8">The sequence shown here is derived from an EMBL/GenBank/DDBJ whole genome shotgun (WGS) entry which is preliminary data.</text>
</comment>
<comment type="caution">
    <text evidence="7">Lacks conserved residue(s) required for the propagation of feature annotation.</text>
</comment>
<keyword evidence="9" id="KW-1185">Reference proteome</keyword>
<comment type="subcellular location">
    <subcellularLocation>
        <location evidence="1 7">Membrane</location>
        <topology evidence="1 7">Multi-pass membrane protein</topology>
    </subcellularLocation>
</comment>
<dbReference type="InterPro" id="IPR037185">
    <property type="entry name" value="EmrE-like"/>
</dbReference>
<dbReference type="Proteomes" id="UP000823775">
    <property type="component" value="Unassembled WGS sequence"/>
</dbReference>
<evidence type="ECO:0000256" key="4">
    <source>
        <dbReference type="ARBA" id="ARBA00022692"/>
    </source>
</evidence>
<organism evidence="8 9">
    <name type="scientific">Datura stramonium</name>
    <name type="common">Jimsonweed</name>
    <name type="synonym">Common thornapple</name>
    <dbReference type="NCBI Taxonomy" id="4076"/>
    <lineage>
        <taxon>Eukaryota</taxon>
        <taxon>Viridiplantae</taxon>
        <taxon>Streptophyta</taxon>
        <taxon>Embryophyta</taxon>
        <taxon>Tracheophyta</taxon>
        <taxon>Spermatophyta</taxon>
        <taxon>Magnoliopsida</taxon>
        <taxon>eudicotyledons</taxon>
        <taxon>Gunneridae</taxon>
        <taxon>Pentapetalae</taxon>
        <taxon>asterids</taxon>
        <taxon>lamiids</taxon>
        <taxon>Solanales</taxon>
        <taxon>Solanaceae</taxon>
        <taxon>Solanoideae</taxon>
        <taxon>Datureae</taxon>
        <taxon>Datura</taxon>
    </lineage>
</organism>
<feature type="transmembrane region" description="Helical" evidence="7">
    <location>
        <begin position="199"/>
        <end position="224"/>
    </location>
</feature>
<reference evidence="8 9" key="1">
    <citation type="journal article" date="2021" name="BMC Genomics">
        <title>Datura genome reveals duplications of psychoactive alkaloid biosynthetic genes and high mutation rate following tissue culture.</title>
        <authorList>
            <person name="Rajewski A."/>
            <person name="Carter-House D."/>
            <person name="Stajich J."/>
            <person name="Litt A."/>
        </authorList>
    </citation>
    <scope>NUCLEOTIDE SEQUENCE [LARGE SCALE GENOMIC DNA]</scope>
    <source>
        <strain evidence="8">AR-01</strain>
    </source>
</reference>
<keyword evidence="3 7" id="KW-0813">Transport</keyword>
<accession>A0ABS8VPX0</accession>
<dbReference type="InterPro" id="IPR030182">
    <property type="entry name" value="PUP_plant"/>
</dbReference>
<evidence type="ECO:0000256" key="3">
    <source>
        <dbReference type="ARBA" id="ARBA00022448"/>
    </source>
</evidence>
<dbReference type="PANTHER" id="PTHR31376">
    <property type="entry name" value="OS09G0467300 PROTEIN-RELATED"/>
    <property type="match status" value="1"/>
</dbReference>